<gene>
    <name evidence="4 5" type="primary">Ercc4</name>
</gene>
<evidence type="ECO:0007829" key="8">
    <source>
        <dbReference type="ProteomicsDB" id="D6RHP2"/>
    </source>
</evidence>
<dbReference type="SMR" id="D6RHP2"/>
<dbReference type="Antibodypedia" id="24811">
    <property type="antibodies" value="549 antibodies from 32 providers"/>
</dbReference>
<sequence>MAPLLEYERQQVLELLDSDGLVVCARGLGTDRLLYHFLRLHCHPACLVLVLNTQPAEEEYFINQLKIEGVEHLPRRVTNEIASNSRYEVYTQGGIIFATSRILVVDFLTGILVYRAHRIIESCQEAFILRLFRQKNKRGFIKAFTDNAVAFDTGFCHVERVMRNLFVRKLYLWPRFHVAVNSFLEQHKPEVVEIHVSMTPAMLAIQTAILDILNACLKELKCHNPSLEVEDLSLENALGKPFDKTIRHYLDPLWHQLGAKTKSLVQDLKILRTLLQYLSQYDCVTFLNLLESLRATEKVFGQNSGWLFLDASTSMFVNARARVYRVPDVKLNKKAKTSEKTSSPEVQGQALHASPFTVATAARSKCQFKANVASSALRRDACNVREEHTVKPG</sequence>
<name>D6RHP2_MOUSE</name>
<dbReference type="MGI" id="MGI:1354163">
    <property type="gene designation" value="Ercc4"/>
</dbReference>
<dbReference type="PANTHER" id="PTHR10150">
    <property type="entry name" value="DNA REPAIR ENDONUCLEASE XPF"/>
    <property type="match status" value="1"/>
</dbReference>
<protein>
    <submittedName>
        <fullName evidence="4">Excision repair cross-complementing rodent repair deficiency, complementation group 4</fullName>
    </submittedName>
</protein>
<dbReference type="VEuPathDB" id="HostDB:ENSMUSG00000022545"/>
<dbReference type="PANTHER" id="PTHR10150:SF0">
    <property type="entry name" value="DNA REPAIR ENDONUCLEASE XPF"/>
    <property type="match status" value="1"/>
</dbReference>
<reference evidence="4 6" key="2">
    <citation type="journal article" date="2011" name="PLoS Biol.">
        <title>Modernizing reference genome assemblies.</title>
        <authorList>
            <person name="Church D.M."/>
            <person name="Schneider V.A."/>
            <person name="Graves T."/>
            <person name="Auger K."/>
            <person name="Cunningham F."/>
            <person name="Bouk N."/>
            <person name="Chen H.C."/>
            <person name="Agarwala R."/>
            <person name="McLaren W.M."/>
            <person name="Ritchie G.R."/>
            <person name="Albracht D."/>
            <person name="Kremitzki M."/>
            <person name="Rock S."/>
            <person name="Kotkiewicz H."/>
            <person name="Kremitzki C."/>
            <person name="Wollam A."/>
            <person name="Trani L."/>
            <person name="Fulton L."/>
            <person name="Fulton R."/>
            <person name="Matthews L."/>
            <person name="Whitehead S."/>
            <person name="Chow W."/>
            <person name="Torrance J."/>
            <person name="Dunn M."/>
            <person name="Harden G."/>
            <person name="Threadgold G."/>
            <person name="Wood J."/>
            <person name="Collins J."/>
            <person name="Heath P."/>
            <person name="Griffiths G."/>
            <person name="Pelan S."/>
            <person name="Grafham D."/>
            <person name="Eichler E.E."/>
            <person name="Weinstock G."/>
            <person name="Mardis E.R."/>
            <person name="Wilson R.K."/>
            <person name="Howe K."/>
            <person name="Flicek P."/>
            <person name="Hubbard T."/>
        </authorList>
    </citation>
    <scope>NUCLEOTIDE SEQUENCE [LARGE SCALE GENOMIC DNA]</scope>
    <source>
        <strain evidence="4 6">C57BL/6J</strain>
    </source>
</reference>
<dbReference type="GO" id="GO:0006281">
    <property type="term" value="P:DNA repair"/>
    <property type="evidence" value="ECO:0007669"/>
    <property type="project" value="UniProtKB-KW"/>
</dbReference>
<evidence type="ECO:0000256" key="3">
    <source>
        <dbReference type="ARBA" id="ARBA00023204"/>
    </source>
</evidence>
<organism evidence="4 6">
    <name type="scientific">Mus musculus</name>
    <name type="common">Mouse</name>
    <dbReference type="NCBI Taxonomy" id="10090"/>
    <lineage>
        <taxon>Eukaryota</taxon>
        <taxon>Metazoa</taxon>
        <taxon>Chordata</taxon>
        <taxon>Craniata</taxon>
        <taxon>Vertebrata</taxon>
        <taxon>Euteleostomi</taxon>
        <taxon>Mammalia</taxon>
        <taxon>Eutheria</taxon>
        <taxon>Euarchontoglires</taxon>
        <taxon>Glires</taxon>
        <taxon>Rodentia</taxon>
        <taxon>Myomorpha</taxon>
        <taxon>Muroidea</taxon>
        <taxon>Muridae</taxon>
        <taxon>Murinae</taxon>
        <taxon>Mus</taxon>
        <taxon>Mus</taxon>
    </lineage>
</organism>
<evidence type="ECO:0000313" key="4">
    <source>
        <dbReference type="Ensembl" id="ENSMUSP00000118553.2"/>
    </source>
</evidence>
<reference evidence="4" key="3">
    <citation type="submission" date="2025-08" db="UniProtKB">
        <authorList>
            <consortium name="Ensembl"/>
        </authorList>
    </citation>
    <scope>IDENTIFICATION</scope>
    <source>
        <strain evidence="4">C57BL/6J</strain>
    </source>
</reference>
<dbReference type="PeptideAtlas" id="D6RHP2"/>
<proteinExistence type="evidence at protein level"/>
<reference evidence="4" key="4">
    <citation type="submission" date="2025-09" db="UniProtKB">
        <authorList>
            <consortium name="Ensembl"/>
        </authorList>
    </citation>
    <scope>IDENTIFICATION</scope>
    <source>
        <strain evidence="4">C57BL/6J</strain>
    </source>
</reference>
<keyword evidence="7 8" id="KW-1267">Proteomics identification</keyword>
<dbReference type="Bgee" id="ENSMUSG00000022545">
    <property type="expression patterns" value="Expressed in metanephric loop of Henle and 202 other cell types or tissues"/>
</dbReference>
<evidence type="ECO:0000313" key="5">
    <source>
        <dbReference type="MGI" id="MGI:1354163"/>
    </source>
</evidence>
<keyword evidence="3" id="KW-0234">DNA repair</keyword>
<evidence type="ECO:0000313" key="6">
    <source>
        <dbReference type="Proteomes" id="UP000000589"/>
    </source>
</evidence>
<dbReference type="GO" id="GO:0016787">
    <property type="term" value="F:hydrolase activity"/>
    <property type="evidence" value="ECO:0007669"/>
    <property type="project" value="UniProtKB-KW"/>
</dbReference>
<evidence type="ECO:0000256" key="2">
    <source>
        <dbReference type="ARBA" id="ARBA00022801"/>
    </source>
</evidence>
<dbReference type="AlphaFoldDB" id="D6RHP2"/>
<keyword evidence="1" id="KW-0227">DNA damage</keyword>
<dbReference type="HOGENOM" id="CLU_002265_0_0_1"/>
<keyword evidence="2" id="KW-0378">Hydrolase</keyword>
<dbReference type="Ensembl" id="ENSMUST00000141024.8">
    <property type="protein sequence ID" value="ENSMUSP00000118553.2"/>
    <property type="gene ID" value="ENSMUSG00000022545.14"/>
</dbReference>
<accession>D6RHP2</accession>
<dbReference type="ExpressionAtlas" id="D6RHP2">
    <property type="expression patterns" value="baseline and differential"/>
</dbReference>
<dbReference type="GeneTree" id="ENSGT00390000004394"/>
<evidence type="ECO:0007829" key="7">
    <source>
        <dbReference type="PeptideAtlas" id="D6RHP2"/>
    </source>
</evidence>
<reference evidence="4 6" key="1">
    <citation type="journal article" date="2009" name="PLoS Biol.">
        <title>Lineage-specific biology revealed by a finished genome assembly of the mouse.</title>
        <authorList>
            <consortium name="Mouse Genome Sequencing Consortium"/>
            <person name="Church D.M."/>
            <person name="Goodstadt L."/>
            <person name="Hillier L.W."/>
            <person name="Zody M.C."/>
            <person name="Goldstein S."/>
            <person name="She X."/>
            <person name="Bult C.J."/>
            <person name="Agarwala R."/>
            <person name="Cherry J.L."/>
            <person name="DiCuccio M."/>
            <person name="Hlavina W."/>
            <person name="Kapustin Y."/>
            <person name="Meric P."/>
            <person name="Maglott D."/>
            <person name="Birtle Z."/>
            <person name="Marques A.C."/>
            <person name="Graves T."/>
            <person name="Zhou S."/>
            <person name="Teague B."/>
            <person name="Potamousis K."/>
            <person name="Churas C."/>
            <person name="Place M."/>
            <person name="Herschleb J."/>
            <person name="Runnheim R."/>
            <person name="Forrest D."/>
            <person name="Amos-Landgraf J."/>
            <person name="Schwartz D.C."/>
            <person name="Cheng Z."/>
            <person name="Lindblad-Toh K."/>
            <person name="Eichler E.E."/>
            <person name="Ponting C.P."/>
        </authorList>
    </citation>
    <scope>NUCLEOTIDE SEQUENCE [LARGE SCALE GENOMIC DNA]</scope>
    <source>
        <strain evidence="4 6">C57BL/6J</strain>
    </source>
</reference>
<dbReference type="ProteomicsDB" id="316249"/>
<keyword evidence="6" id="KW-1185">Reference proteome</keyword>
<dbReference type="Proteomes" id="UP000000589">
    <property type="component" value="Chromosome 16"/>
</dbReference>
<dbReference type="AGR" id="MGI:1354163"/>
<evidence type="ECO:0000256" key="1">
    <source>
        <dbReference type="ARBA" id="ARBA00022763"/>
    </source>
</evidence>